<feature type="compositionally biased region" description="Polar residues" evidence="2">
    <location>
        <begin position="692"/>
        <end position="702"/>
    </location>
</feature>
<feature type="coiled-coil region" evidence="1">
    <location>
        <begin position="506"/>
        <end position="572"/>
    </location>
</feature>
<reference evidence="3" key="1">
    <citation type="journal article" date="2023" name="Mol. Phylogenet. Evol.">
        <title>Genome-scale phylogeny and comparative genomics of the fungal order Sordariales.</title>
        <authorList>
            <person name="Hensen N."/>
            <person name="Bonometti L."/>
            <person name="Westerberg I."/>
            <person name="Brannstrom I.O."/>
            <person name="Guillou S."/>
            <person name="Cros-Aarteil S."/>
            <person name="Calhoun S."/>
            <person name="Haridas S."/>
            <person name="Kuo A."/>
            <person name="Mondo S."/>
            <person name="Pangilinan J."/>
            <person name="Riley R."/>
            <person name="LaButti K."/>
            <person name="Andreopoulos B."/>
            <person name="Lipzen A."/>
            <person name="Chen C."/>
            <person name="Yan M."/>
            <person name="Daum C."/>
            <person name="Ng V."/>
            <person name="Clum A."/>
            <person name="Steindorff A."/>
            <person name="Ohm R.A."/>
            <person name="Martin F."/>
            <person name="Silar P."/>
            <person name="Natvig D.O."/>
            <person name="Lalanne C."/>
            <person name="Gautier V."/>
            <person name="Ament-Velasquez S.L."/>
            <person name="Kruys A."/>
            <person name="Hutchinson M.I."/>
            <person name="Powell A.J."/>
            <person name="Barry K."/>
            <person name="Miller A.N."/>
            <person name="Grigoriev I.V."/>
            <person name="Debuchy R."/>
            <person name="Gladieux P."/>
            <person name="Hiltunen Thoren M."/>
            <person name="Johannesson H."/>
        </authorList>
    </citation>
    <scope>NUCLEOTIDE SEQUENCE</scope>
    <source>
        <strain evidence="3">CBS 314.62</strain>
    </source>
</reference>
<feature type="compositionally biased region" description="Basic and acidic residues" evidence="2">
    <location>
        <begin position="758"/>
        <end position="767"/>
    </location>
</feature>
<feature type="region of interest" description="Disordered" evidence="2">
    <location>
        <begin position="631"/>
        <end position="702"/>
    </location>
</feature>
<reference evidence="3" key="2">
    <citation type="submission" date="2023-06" db="EMBL/GenBank/DDBJ databases">
        <authorList>
            <consortium name="Lawrence Berkeley National Laboratory"/>
            <person name="Haridas S."/>
            <person name="Hensen N."/>
            <person name="Bonometti L."/>
            <person name="Westerberg I."/>
            <person name="Brannstrom I.O."/>
            <person name="Guillou S."/>
            <person name="Cros-Aarteil S."/>
            <person name="Calhoun S."/>
            <person name="Kuo A."/>
            <person name="Mondo S."/>
            <person name="Pangilinan J."/>
            <person name="Riley R."/>
            <person name="Labutti K."/>
            <person name="Andreopoulos B."/>
            <person name="Lipzen A."/>
            <person name="Chen C."/>
            <person name="Yanf M."/>
            <person name="Daum C."/>
            <person name="Ng V."/>
            <person name="Clum A."/>
            <person name="Steindorff A."/>
            <person name="Ohm R."/>
            <person name="Martin F."/>
            <person name="Silar P."/>
            <person name="Natvig D."/>
            <person name="Lalanne C."/>
            <person name="Gautier V."/>
            <person name="Ament-Velasquez S.L."/>
            <person name="Kruys A."/>
            <person name="Hutchinson M.I."/>
            <person name="Powell A.J."/>
            <person name="Barry K."/>
            <person name="Miller A.N."/>
            <person name="Grigoriev I.V."/>
            <person name="Debuchy R."/>
            <person name="Gladieux P."/>
            <person name="Thoren M.H."/>
            <person name="Johannesson H."/>
        </authorList>
    </citation>
    <scope>NUCLEOTIDE SEQUENCE</scope>
    <source>
        <strain evidence="3">CBS 314.62</strain>
    </source>
</reference>
<feature type="compositionally biased region" description="Polar residues" evidence="2">
    <location>
        <begin position="905"/>
        <end position="918"/>
    </location>
</feature>
<feature type="compositionally biased region" description="Polar residues" evidence="2">
    <location>
        <begin position="806"/>
        <end position="816"/>
    </location>
</feature>
<keyword evidence="4" id="KW-1185">Reference proteome</keyword>
<sequence>MADVINQFTIQQHSALEDQKAHYRKKIKGLVDDIKKGSDKIRLHMRQLDAQNREIKSLQDSKLQMANRIKEMEAEATLSAESIRKIEEKYHICKQHLNSAIDEQQDLYNRSKKHWQNTIEEVRATERAQNTAMEMMRQKAEVIREQMLEKVRHAVAQNKHEARDLYRQISDLTRQLEEKDIELRQEKKAYETLSHKLQDLEAATRGFEALATQNNEILGRLNELENLADEQTKKSDEDARAKLDGVVERLDNLLKVSSDQQQLLSGVDEFYHKSSSTVNYQLETIMESQVTAKESSGKLATDLENHMEKLWQRLENQHEALSNQLKEKCEENGMLSSIFKAEQAKCQEANEELNKLKELVAAQEGEMRHLEENLDDMDASNLEIKEKARALELEVRRLAEDLESKTASAADLERSLRAKDESHQSETQQFAAQILKLNQQMQDKETASKLAASKELEIARREVHMEMEKSEADVRRLLYATQQERNTMAEQLNKFEQDAFNKEQAARQSSNTINSLKERLTSAQKEFKTTTEEFKERVLKLEQAHRQESARVESLEADLVLSRKRELELQEEAGRRDANTQAFFNSLQLVAQREGLVGLNKSLMDVCQSKAGLEEMGQQITQVAEQLILSRQPQTITRSGKPKGPTDESRNTTNPPVLEGWRSQEHSSNDSSLGQVHGDDGPGTMLFDEPETQPTTGGSDINSQALSFLQNELRRVVVYSPASFENRPSPPLSIHQEKTRRRETLKPKSIMKQSTRSTAHDELSRSDDQEESVCVPGQGAFARTASVQSLSGHLAPEEVGSEKNTSRNLNTASTDRQAGEETEKSLPQRSSKRRRSENTRGQGQSDGRSGGSKRPELMGALELISSPVEEPVAGAESVGESVAKSITSAQAQPRQVSRGSRMKRGSTTVTEFDPQSRNGALHETRSSANQSVLPRRANSRTYGSQKAESQMESETQSQSQLESQTRSRYWAASKESQDSITVSQDVGEKQDDSVYLFPGLAKPKSSR</sequence>
<dbReference type="Proteomes" id="UP001270362">
    <property type="component" value="Unassembled WGS sequence"/>
</dbReference>
<dbReference type="EMBL" id="JAULSO010000005">
    <property type="protein sequence ID" value="KAK3682618.1"/>
    <property type="molecule type" value="Genomic_DNA"/>
</dbReference>
<feature type="compositionally biased region" description="Low complexity" evidence="2">
    <location>
        <begin position="948"/>
        <end position="964"/>
    </location>
</feature>
<feature type="compositionally biased region" description="Basic and acidic residues" evidence="2">
    <location>
        <begin position="817"/>
        <end position="826"/>
    </location>
</feature>
<evidence type="ECO:0000313" key="3">
    <source>
        <dbReference type="EMBL" id="KAK3682618.1"/>
    </source>
</evidence>
<accession>A0AAE0X133</accession>
<feature type="compositionally biased region" description="Polar residues" evidence="2">
    <location>
        <begin position="884"/>
        <end position="898"/>
    </location>
</feature>
<feature type="coiled-coil region" evidence="1">
    <location>
        <begin position="155"/>
        <end position="234"/>
    </location>
</feature>
<feature type="coiled-coil region" evidence="1">
    <location>
        <begin position="311"/>
        <end position="415"/>
    </location>
</feature>
<comment type="caution">
    <text evidence="3">The sequence shown here is derived from an EMBL/GenBank/DDBJ whole genome shotgun (WGS) entry which is preliminary data.</text>
</comment>
<protein>
    <submittedName>
        <fullName evidence="3">Uncharacterized protein</fullName>
    </submittedName>
</protein>
<evidence type="ECO:0000256" key="2">
    <source>
        <dbReference type="SAM" id="MobiDB-lite"/>
    </source>
</evidence>
<feature type="coiled-coil region" evidence="1">
    <location>
        <begin position="41"/>
        <end position="89"/>
    </location>
</feature>
<evidence type="ECO:0000256" key="1">
    <source>
        <dbReference type="SAM" id="Coils"/>
    </source>
</evidence>
<evidence type="ECO:0000313" key="4">
    <source>
        <dbReference type="Proteomes" id="UP001270362"/>
    </source>
</evidence>
<organism evidence="3 4">
    <name type="scientific">Podospora appendiculata</name>
    <dbReference type="NCBI Taxonomy" id="314037"/>
    <lineage>
        <taxon>Eukaryota</taxon>
        <taxon>Fungi</taxon>
        <taxon>Dikarya</taxon>
        <taxon>Ascomycota</taxon>
        <taxon>Pezizomycotina</taxon>
        <taxon>Sordariomycetes</taxon>
        <taxon>Sordariomycetidae</taxon>
        <taxon>Sordariales</taxon>
        <taxon>Podosporaceae</taxon>
        <taxon>Podospora</taxon>
    </lineage>
</organism>
<name>A0AAE0X133_9PEZI</name>
<feature type="region of interest" description="Disordered" evidence="2">
    <location>
        <begin position="786"/>
        <end position="1007"/>
    </location>
</feature>
<feature type="region of interest" description="Disordered" evidence="2">
    <location>
        <begin position="723"/>
        <end position="774"/>
    </location>
</feature>
<dbReference type="AlphaFoldDB" id="A0AAE0X133"/>
<gene>
    <name evidence="3" type="ORF">B0T22DRAFT_290069</name>
</gene>
<feature type="compositionally biased region" description="Basic and acidic residues" evidence="2">
    <location>
        <begin position="735"/>
        <end position="746"/>
    </location>
</feature>
<keyword evidence="1" id="KW-0175">Coiled coil</keyword>
<proteinExistence type="predicted"/>